<organism evidence="1 2">
    <name type="scientific">Neobacillus rhizosphaerae</name>
    <dbReference type="NCBI Taxonomy" id="2880965"/>
    <lineage>
        <taxon>Bacteria</taxon>
        <taxon>Bacillati</taxon>
        <taxon>Bacillota</taxon>
        <taxon>Bacilli</taxon>
        <taxon>Bacillales</taxon>
        <taxon>Bacillaceae</taxon>
        <taxon>Neobacillus</taxon>
    </lineage>
</organism>
<accession>A0ABN8KQH0</accession>
<gene>
    <name evidence="1" type="primary">yheD_6</name>
    <name evidence="1" type="ORF">BACCIP111895_03145</name>
</gene>
<dbReference type="Proteomes" id="UP000838308">
    <property type="component" value="Unassembled WGS sequence"/>
</dbReference>
<reference evidence="1" key="1">
    <citation type="submission" date="2022-04" db="EMBL/GenBank/DDBJ databases">
        <authorList>
            <person name="Criscuolo A."/>
        </authorList>
    </citation>
    <scope>NUCLEOTIDE SEQUENCE</scope>
    <source>
        <strain evidence="1">CIP111895</strain>
    </source>
</reference>
<dbReference type="SUPFAM" id="SSF56059">
    <property type="entry name" value="Glutathione synthetase ATP-binding domain-like"/>
    <property type="match status" value="1"/>
</dbReference>
<evidence type="ECO:0000313" key="2">
    <source>
        <dbReference type="Proteomes" id="UP000838308"/>
    </source>
</evidence>
<dbReference type="InterPro" id="IPR026838">
    <property type="entry name" value="YheC/D"/>
</dbReference>
<comment type="caution">
    <text evidence="1">The sequence shown here is derived from an EMBL/GenBank/DDBJ whole genome shotgun (WGS) entry which is preliminary data.</text>
</comment>
<dbReference type="Pfam" id="PF14398">
    <property type="entry name" value="ATPgrasp_YheCD"/>
    <property type="match status" value="1"/>
</dbReference>
<keyword evidence="2" id="KW-1185">Reference proteome</keyword>
<protein>
    <submittedName>
        <fullName evidence="1">Endospore coat-associated protein YheD</fullName>
    </submittedName>
</protein>
<name>A0ABN8KQH0_9BACI</name>
<sequence length="258" mass="29456">MSDAVGKWEQYLLLQQDPLISSSIPETKMYSIKNFRELINRYDHVYVKHNTTGQGRAIFKILKRQDGLYCYNGFTFQGNHINKCVSSITEFHQFLHPFLKFGRKSGPYVIQEGIESVTQNGQPFMIRVHVQLLEDEWLVGGMYGKIGLAEAECNGIVNSHRGAKVISINELLTLHLQLNQGNQFETIETINRLAISAAKGISSQFPRREYGMDFGLNKNGTPILFEVNTTPSIRSFAEIDNKAVWKNIVEIRKQQNKD</sequence>
<dbReference type="Gene3D" id="3.30.470.20">
    <property type="entry name" value="ATP-grasp fold, B domain"/>
    <property type="match status" value="1"/>
</dbReference>
<evidence type="ECO:0000313" key="1">
    <source>
        <dbReference type="EMBL" id="CAH2715961.1"/>
    </source>
</evidence>
<dbReference type="RefSeq" id="WP_248736216.1">
    <property type="nucleotide sequence ID" value="NZ_CALBWS010000021.1"/>
</dbReference>
<dbReference type="EMBL" id="CALBWS010000021">
    <property type="protein sequence ID" value="CAH2715961.1"/>
    <property type="molecule type" value="Genomic_DNA"/>
</dbReference>
<proteinExistence type="predicted"/>